<reference evidence="2" key="1">
    <citation type="submission" date="2019-12" db="EMBL/GenBank/DDBJ databases">
        <title>Genome sequence of Babesia ovis.</title>
        <authorList>
            <person name="Yamagishi J."/>
            <person name="Sevinc F."/>
            <person name="Xuan X."/>
        </authorList>
    </citation>
    <scope>NUCLEOTIDE SEQUENCE</scope>
    <source>
        <strain evidence="2">Selcuk</strain>
    </source>
</reference>
<organism evidence="2 3">
    <name type="scientific">Babesia ovis</name>
    <dbReference type="NCBI Taxonomy" id="5869"/>
    <lineage>
        <taxon>Eukaryota</taxon>
        <taxon>Sar</taxon>
        <taxon>Alveolata</taxon>
        <taxon>Apicomplexa</taxon>
        <taxon>Aconoidasida</taxon>
        <taxon>Piroplasmida</taxon>
        <taxon>Babesiidae</taxon>
        <taxon>Babesia</taxon>
    </lineage>
</organism>
<dbReference type="Pfam" id="PF08373">
    <property type="entry name" value="RAP"/>
    <property type="match status" value="1"/>
</dbReference>
<accession>A0A9W5TAX2</accession>
<evidence type="ECO:0000313" key="3">
    <source>
        <dbReference type="Proteomes" id="UP001057455"/>
    </source>
</evidence>
<comment type="caution">
    <text evidence="2">The sequence shown here is derived from an EMBL/GenBank/DDBJ whole genome shotgun (WGS) entry which is preliminary data.</text>
</comment>
<dbReference type="OrthoDB" id="385235at2759"/>
<dbReference type="Pfam" id="PF26188">
    <property type="entry name" value="RESC6"/>
    <property type="match status" value="1"/>
</dbReference>
<dbReference type="PROSITE" id="PS51286">
    <property type="entry name" value="RAP"/>
    <property type="match status" value="1"/>
</dbReference>
<dbReference type="InterPro" id="IPR058917">
    <property type="entry name" value="RESC6_dom"/>
</dbReference>
<feature type="domain" description="RAP" evidence="1">
    <location>
        <begin position="536"/>
        <end position="594"/>
    </location>
</feature>
<keyword evidence="3" id="KW-1185">Reference proteome</keyword>
<evidence type="ECO:0000313" key="2">
    <source>
        <dbReference type="EMBL" id="GFE54316.1"/>
    </source>
</evidence>
<dbReference type="AlphaFoldDB" id="A0A9W5TAX2"/>
<dbReference type="InterPro" id="IPR013584">
    <property type="entry name" value="RAP"/>
</dbReference>
<protein>
    <submittedName>
        <fullName evidence="2">RAP domain-containing, putative</fullName>
    </submittedName>
</protein>
<dbReference type="Proteomes" id="UP001057455">
    <property type="component" value="Unassembled WGS sequence"/>
</dbReference>
<gene>
    <name evidence="2" type="ORF">BaOVIS_017200</name>
</gene>
<name>A0A9W5TAX2_BABOV</name>
<evidence type="ECO:0000259" key="1">
    <source>
        <dbReference type="PROSITE" id="PS51286"/>
    </source>
</evidence>
<proteinExistence type="predicted"/>
<dbReference type="EMBL" id="BLIY01000014">
    <property type="protein sequence ID" value="GFE54316.1"/>
    <property type="molecule type" value="Genomic_DNA"/>
</dbReference>
<dbReference type="SMART" id="SM00952">
    <property type="entry name" value="RAP"/>
    <property type="match status" value="1"/>
</dbReference>
<sequence length="608" mass="69135">MHKRFSLLSFGLQYGTGHCELASSLSRRGICTTRLALSNTQSGEISQCVNTHTVVETTGTRTTTAVAWPWPENATCDLEASNTEDNGIKETKRSVSYRKRPKLSNKVIKRIRSIERLYRPTVVPSGDTPLQGQLKAFSGCISNNDLLHSAIKDEDIAVTAINLDSVDITPGSNGVAVTPPRKEYEPTKTLIKNIYRAATGGVLNDALWKRYVNQLSMLYGTLQPPDICLVMYSFAKVRYRDQQLIKLFAPLIVRNISNLSCGGCALILNAMKRLEIRNYDIIELATNEICLKMDHANLQDISLTANALSFFQIYHQRFWNMLTKAVSLRHHQMTALQGSLLLAAMAKLDIRNPLILRLLKDKLRPAVEKGELPQELLTLNFHSLAKLDFAAKNFYEACVAQFNKMLDERPESIDTQSLVLYLYTAVCMLELGDKTVEKTLQQLATRKDLLTNYKTAKMKWVTMLEDDHKGLVQPFGPDIKDLFSRIQQYRLRKVRKGLSRWAMEVSQLLKKHNVDHARNVWFDYLHADIYIKDLGVVVKCAGPYSYYAMSNKLTAFAQVEVEALNMKGTKVCLLPYYEWNALKTDEDKVKYLKKFGETWAAVHFQRQE</sequence>